<evidence type="ECO:0000256" key="3">
    <source>
        <dbReference type="ARBA" id="ARBA00022989"/>
    </source>
</evidence>
<keyword evidence="3 5" id="KW-1133">Transmembrane helix</keyword>
<accession>A0A845QG98</accession>
<dbReference type="Pfam" id="PF05154">
    <property type="entry name" value="TM2"/>
    <property type="match status" value="1"/>
</dbReference>
<comment type="subcellular location">
    <subcellularLocation>
        <location evidence="1">Membrane</location>
        <topology evidence="1">Multi-pass membrane protein</topology>
    </subcellularLocation>
</comment>
<comment type="caution">
    <text evidence="7">The sequence shown here is derived from an EMBL/GenBank/DDBJ whole genome shotgun (WGS) entry which is preliminary data.</text>
</comment>
<keyword evidence="8" id="KW-1185">Reference proteome</keyword>
<evidence type="ECO:0000259" key="6">
    <source>
        <dbReference type="Pfam" id="PF05154"/>
    </source>
</evidence>
<feature type="transmembrane region" description="Helical" evidence="5">
    <location>
        <begin position="44"/>
        <end position="62"/>
    </location>
</feature>
<dbReference type="EMBL" id="QXWK01000008">
    <property type="protein sequence ID" value="NBH60990.1"/>
    <property type="molecule type" value="Genomic_DNA"/>
</dbReference>
<reference evidence="7 8" key="1">
    <citation type="submission" date="2018-08" db="EMBL/GenBank/DDBJ databases">
        <title>Murine metabolic-syndrome-specific gut microbial biobank.</title>
        <authorList>
            <person name="Liu C."/>
        </authorList>
    </citation>
    <scope>NUCLEOTIDE SEQUENCE [LARGE SCALE GENOMIC DNA]</scope>
    <source>
        <strain evidence="7 8">28</strain>
    </source>
</reference>
<evidence type="ECO:0000256" key="5">
    <source>
        <dbReference type="SAM" id="Phobius"/>
    </source>
</evidence>
<dbReference type="AlphaFoldDB" id="A0A845QG98"/>
<dbReference type="PANTHER" id="PTHR21016:SF25">
    <property type="entry name" value="TM2 DOMAIN-CONTAINING PROTEIN DDB_G0277895-RELATED"/>
    <property type="match status" value="1"/>
</dbReference>
<evidence type="ECO:0000256" key="2">
    <source>
        <dbReference type="ARBA" id="ARBA00022692"/>
    </source>
</evidence>
<sequence length="103" mass="11927">MESDTCDYCGHTKDKEQSTLAQSLEINYTQNYAYRTCSNKDIRIALLLCVFFGILGVHRFYVGDIKIGLLYLFTGGILCLGWFYDIVKILRGSFRDKYGFRLQ</sequence>
<protein>
    <submittedName>
        <fullName evidence="7">TM2 domain-containing protein</fullName>
    </submittedName>
</protein>
<name>A0A845QG98_9FIRM</name>
<evidence type="ECO:0000256" key="4">
    <source>
        <dbReference type="ARBA" id="ARBA00023136"/>
    </source>
</evidence>
<feature type="transmembrane region" description="Helical" evidence="5">
    <location>
        <begin position="68"/>
        <end position="87"/>
    </location>
</feature>
<feature type="domain" description="TM2" evidence="6">
    <location>
        <begin position="39"/>
        <end position="87"/>
    </location>
</feature>
<gene>
    <name evidence="7" type="ORF">D0435_04905</name>
</gene>
<evidence type="ECO:0000256" key="1">
    <source>
        <dbReference type="ARBA" id="ARBA00004141"/>
    </source>
</evidence>
<dbReference type="GO" id="GO:0016020">
    <property type="term" value="C:membrane"/>
    <property type="evidence" value="ECO:0007669"/>
    <property type="project" value="UniProtKB-SubCell"/>
</dbReference>
<evidence type="ECO:0000313" key="8">
    <source>
        <dbReference type="Proteomes" id="UP000446866"/>
    </source>
</evidence>
<proteinExistence type="predicted"/>
<keyword evidence="4 5" id="KW-0472">Membrane</keyword>
<dbReference type="PANTHER" id="PTHR21016">
    <property type="entry name" value="BETA-AMYLOID BINDING PROTEIN-RELATED"/>
    <property type="match status" value="1"/>
</dbReference>
<organism evidence="7 8">
    <name type="scientific">Anaerotruncus colihominis</name>
    <dbReference type="NCBI Taxonomy" id="169435"/>
    <lineage>
        <taxon>Bacteria</taxon>
        <taxon>Bacillati</taxon>
        <taxon>Bacillota</taxon>
        <taxon>Clostridia</taxon>
        <taxon>Eubacteriales</taxon>
        <taxon>Oscillospiraceae</taxon>
        <taxon>Anaerotruncus</taxon>
    </lineage>
</organism>
<keyword evidence="2 5" id="KW-0812">Transmembrane</keyword>
<evidence type="ECO:0000313" key="7">
    <source>
        <dbReference type="EMBL" id="NBH60990.1"/>
    </source>
</evidence>
<dbReference type="Proteomes" id="UP000446866">
    <property type="component" value="Unassembled WGS sequence"/>
</dbReference>
<dbReference type="InterPro" id="IPR050932">
    <property type="entry name" value="TM2D1-3-like"/>
</dbReference>
<dbReference type="InterPro" id="IPR007829">
    <property type="entry name" value="TM2"/>
</dbReference>